<keyword evidence="6" id="KW-1185">Reference proteome</keyword>
<accession>A0A671PWV6</accession>
<evidence type="ECO:0000313" key="5">
    <source>
        <dbReference type="Ensembl" id="ENSSANP00000062609.1"/>
    </source>
</evidence>
<feature type="domain" description="AIG1-type G" evidence="4">
    <location>
        <begin position="13"/>
        <end position="211"/>
    </location>
</feature>
<evidence type="ECO:0000256" key="3">
    <source>
        <dbReference type="ARBA" id="ARBA00023134"/>
    </source>
</evidence>
<comment type="similarity">
    <text evidence="1">Belongs to the TRAFAC class TrmE-Era-EngA-EngB-Septin-like GTPase superfamily. AIG1/Toc34/Toc159-like paraseptin GTPase family. IAN subfamily.</text>
</comment>
<evidence type="ECO:0000313" key="6">
    <source>
        <dbReference type="Proteomes" id="UP000472260"/>
    </source>
</evidence>
<dbReference type="Ensembl" id="ENSSANT00000066564.1">
    <property type="protein sequence ID" value="ENSSANP00000062609.1"/>
    <property type="gene ID" value="ENSSANG00000031246.1"/>
</dbReference>
<dbReference type="GO" id="GO:0005525">
    <property type="term" value="F:GTP binding"/>
    <property type="evidence" value="ECO:0007669"/>
    <property type="project" value="UniProtKB-KW"/>
</dbReference>
<reference evidence="5" key="2">
    <citation type="submission" date="2025-09" db="UniProtKB">
        <authorList>
            <consortium name="Ensembl"/>
        </authorList>
    </citation>
    <scope>IDENTIFICATION</scope>
</reference>
<protein>
    <recommendedName>
        <fullName evidence="4">AIG1-type G domain-containing protein</fullName>
    </recommendedName>
</protein>
<dbReference type="SUPFAM" id="SSF52540">
    <property type="entry name" value="P-loop containing nucleoside triphosphate hydrolases"/>
    <property type="match status" value="1"/>
</dbReference>
<keyword evidence="3" id="KW-0342">GTP-binding</keyword>
<dbReference type="Gene3D" id="3.40.50.300">
    <property type="entry name" value="P-loop containing nucleotide triphosphate hydrolases"/>
    <property type="match status" value="1"/>
</dbReference>
<evidence type="ECO:0000256" key="2">
    <source>
        <dbReference type="ARBA" id="ARBA00022741"/>
    </source>
</evidence>
<name>A0A671PWV6_9TELE</name>
<dbReference type="InterPro" id="IPR027417">
    <property type="entry name" value="P-loop_NTPase"/>
</dbReference>
<dbReference type="InterPro" id="IPR045058">
    <property type="entry name" value="GIMA/IAN/Toc"/>
</dbReference>
<evidence type="ECO:0000259" key="4">
    <source>
        <dbReference type="PROSITE" id="PS51720"/>
    </source>
</evidence>
<dbReference type="PROSITE" id="PS51720">
    <property type="entry name" value="G_AIG1"/>
    <property type="match status" value="1"/>
</dbReference>
<reference evidence="5" key="1">
    <citation type="submission" date="2025-08" db="UniProtKB">
        <authorList>
            <consortium name="Ensembl"/>
        </authorList>
    </citation>
    <scope>IDENTIFICATION</scope>
</reference>
<dbReference type="CDD" id="cd01852">
    <property type="entry name" value="AIG1"/>
    <property type="match status" value="1"/>
</dbReference>
<dbReference type="InterPro" id="IPR006703">
    <property type="entry name" value="G_AIG1"/>
</dbReference>
<sequence length="233" mass="26725">RNSGNQGYVISTSSELRIVLLGKTGSGKSSTGNTILDLQYFETGDSQESFTETCEKGKVRIDERRISVIDTPGLFDTTLSHKKMTNEIKRCVEMSAPGPHVFLLVIRAGRFTEEEKNTVKWIQKNFGEEAARYTIILFTHADHLRGKPLQEYLKSNDLQALVNECDGRFHSFNNNDTQNRSQVTELLEKIERMLEINGGQIDKRMSFRKEKKEDTTCHWIVIATVFEFRIDRV</sequence>
<evidence type="ECO:0000256" key="1">
    <source>
        <dbReference type="ARBA" id="ARBA00008535"/>
    </source>
</evidence>
<dbReference type="Pfam" id="PF04548">
    <property type="entry name" value="AIG1"/>
    <property type="match status" value="1"/>
</dbReference>
<proteinExistence type="inferred from homology"/>
<dbReference type="PANTHER" id="PTHR10903:SF188">
    <property type="entry name" value="GTPASE IMAP FAMILY MEMBER 2-LIKE-RELATED"/>
    <property type="match status" value="1"/>
</dbReference>
<organism evidence="5 6">
    <name type="scientific">Sinocyclocheilus anshuiensis</name>
    <dbReference type="NCBI Taxonomy" id="1608454"/>
    <lineage>
        <taxon>Eukaryota</taxon>
        <taxon>Metazoa</taxon>
        <taxon>Chordata</taxon>
        <taxon>Craniata</taxon>
        <taxon>Vertebrata</taxon>
        <taxon>Euteleostomi</taxon>
        <taxon>Actinopterygii</taxon>
        <taxon>Neopterygii</taxon>
        <taxon>Teleostei</taxon>
        <taxon>Ostariophysi</taxon>
        <taxon>Cypriniformes</taxon>
        <taxon>Cyprinidae</taxon>
        <taxon>Cyprininae</taxon>
        <taxon>Sinocyclocheilus</taxon>
    </lineage>
</organism>
<dbReference type="PANTHER" id="PTHR10903">
    <property type="entry name" value="GTPASE, IMAP FAMILY MEMBER-RELATED"/>
    <property type="match status" value="1"/>
</dbReference>
<dbReference type="AlphaFoldDB" id="A0A671PWV6"/>
<keyword evidence="2" id="KW-0547">Nucleotide-binding</keyword>
<dbReference type="FunFam" id="3.40.50.300:FF:000366">
    <property type="entry name" value="GTPase, IMAP family member 2"/>
    <property type="match status" value="1"/>
</dbReference>
<dbReference type="Proteomes" id="UP000472260">
    <property type="component" value="Unassembled WGS sequence"/>
</dbReference>